<dbReference type="AlphaFoldDB" id="A0A9W6EMV2"/>
<organism evidence="3 4">
    <name type="scientific">Aspergillus tubingensis</name>
    <dbReference type="NCBI Taxonomy" id="5068"/>
    <lineage>
        <taxon>Eukaryota</taxon>
        <taxon>Fungi</taxon>
        <taxon>Dikarya</taxon>
        <taxon>Ascomycota</taxon>
        <taxon>Pezizomycotina</taxon>
        <taxon>Eurotiomycetes</taxon>
        <taxon>Eurotiomycetidae</taxon>
        <taxon>Eurotiales</taxon>
        <taxon>Aspergillaceae</taxon>
        <taxon>Aspergillus</taxon>
        <taxon>Aspergillus subgen. Circumdati</taxon>
    </lineage>
</organism>
<feature type="chain" id="PRO_5040878762" description="SET domain-containing protein" evidence="2">
    <location>
        <begin position="20"/>
        <end position="555"/>
    </location>
</feature>
<gene>
    <name evidence="3" type="ORF">AtubIFM56815_009076</name>
</gene>
<sequence length="555" mass="62380">MSGILCTLSVIATVGLLYTRKTVWDICDNKRRSPRFLDKHEAKASKPDVPQSTHSKSASGLKASPEVQGSTDDKLDASAAAEPTVSPEIQTSTKAKTKIDTSSASEPRASPGAQTSTKTQIDSSPDCELKASPNVRAFTEVEQPDVAHDGHGLPKLPDERRSGQPIVWKRPKSLTYQGEWLEDSKTTKDLFHALGMAASNWIGIYCYREAKLRDVLSTDDLQIILDSLGDFCLYRDWKLIEARLGTSGRHNFWFRLPEAVLMKHLFEDLIVNPFVYIEGSTENTGGQSSMEPPVFGQELWRLWKKLAKVDPVRASDWRKTTTQLLNQVHPKHTNDWVVAYRTGEAQDSLARRLATGMLTECKALQVLLKDTTSPDDVARRYERLVEVYRSAIEISVYLGTLDTEFEFELDVRRCGPLLHRRARVRKRGFSDEIYPDEWPDPVLLSLPLVSGRYLVTSDDIDKLKQLRGEIRYSHRNDSEEDLQQRLDKEAPKAEEGDIILYPAIYFAHIVFAADGPRACSCGGRFICQNACEKDPSFGDDDDDHDGSDSNSKVDD</sequence>
<feature type="compositionally biased region" description="Basic and acidic residues" evidence="1">
    <location>
        <begin position="37"/>
        <end position="46"/>
    </location>
</feature>
<evidence type="ECO:0000313" key="3">
    <source>
        <dbReference type="EMBL" id="GLA84855.1"/>
    </source>
</evidence>
<feature type="compositionally biased region" description="Polar residues" evidence="1">
    <location>
        <begin position="87"/>
        <end position="105"/>
    </location>
</feature>
<feature type="signal peptide" evidence="2">
    <location>
        <begin position="1"/>
        <end position="19"/>
    </location>
</feature>
<feature type="region of interest" description="Disordered" evidence="1">
    <location>
        <begin position="37"/>
        <end position="162"/>
    </location>
</feature>
<comment type="caution">
    <text evidence="3">The sequence shown here is derived from an EMBL/GenBank/DDBJ whole genome shotgun (WGS) entry which is preliminary data.</text>
</comment>
<accession>A0A9W6EMV2</accession>
<name>A0A9W6EMV2_ASPTU</name>
<evidence type="ECO:0000256" key="1">
    <source>
        <dbReference type="SAM" id="MobiDB-lite"/>
    </source>
</evidence>
<reference evidence="3" key="1">
    <citation type="submission" date="2022-07" db="EMBL/GenBank/DDBJ databases">
        <title>Taxonomy of Aspergillus series Nigri: significant species reduction supported by multi-species coalescent approaches.</title>
        <authorList>
            <person name="Bian C."/>
            <person name="Kusuya Y."/>
            <person name="Sklenar F."/>
            <person name="D'hooge E."/>
            <person name="Yaguchi T."/>
            <person name="Takahashi H."/>
            <person name="Hubka V."/>
        </authorList>
    </citation>
    <scope>NUCLEOTIDE SEQUENCE</scope>
    <source>
        <strain evidence="3">IFM 56815</strain>
    </source>
</reference>
<evidence type="ECO:0008006" key="5">
    <source>
        <dbReference type="Google" id="ProtNLM"/>
    </source>
</evidence>
<dbReference type="EMBL" id="BRPE01000006">
    <property type="protein sequence ID" value="GLA84855.1"/>
    <property type="molecule type" value="Genomic_DNA"/>
</dbReference>
<feature type="region of interest" description="Disordered" evidence="1">
    <location>
        <begin position="536"/>
        <end position="555"/>
    </location>
</feature>
<keyword evidence="2" id="KW-0732">Signal</keyword>
<evidence type="ECO:0000256" key="2">
    <source>
        <dbReference type="SAM" id="SignalP"/>
    </source>
</evidence>
<dbReference type="Proteomes" id="UP001144157">
    <property type="component" value="Unassembled WGS sequence"/>
</dbReference>
<feature type="compositionally biased region" description="Polar residues" evidence="1">
    <location>
        <begin position="112"/>
        <end position="123"/>
    </location>
</feature>
<protein>
    <recommendedName>
        <fullName evidence="5">SET domain-containing protein</fullName>
    </recommendedName>
</protein>
<proteinExistence type="predicted"/>
<evidence type="ECO:0000313" key="4">
    <source>
        <dbReference type="Proteomes" id="UP001144157"/>
    </source>
</evidence>
<feature type="compositionally biased region" description="Basic and acidic residues" evidence="1">
    <location>
        <begin position="145"/>
        <end position="162"/>
    </location>
</feature>